<dbReference type="AlphaFoldDB" id="A0A222E1W2"/>
<sequence length="112" mass="12043">MDRAQIETLRSDLGRSAAEGVVCRAMEELAQRMCQLQTQALSGPREDMHKGLRALAAIADQIGLCSLSMVAHDVAACIEMGDAVAEAATLARLARVGERSLTALWDINEFTV</sequence>
<dbReference type="EMBL" id="CP022540">
    <property type="protein sequence ID" value="ASP20132.1"/>
    <property type="molecule type" value="Genomic_DNA"/>
</dbReference>
<gene>
    <name evidence="1" type="ORF">ANTHELSMS3_01433</name>
</gene>
<dbReference type="KEGG" id="aht:ANTHELSMS3_01433"/>
<dbReference type="Proteomes" id="UP000203589">
    <property type="component" value="Chromosome"/>
</dbReference>
<proteinExistence type="predicted"/>
<evidence type="ECO:0000313" key="2">
    <source>
        <dbReference type="Proteomes" id="UP000203589"/>
    </source>
</evidence>
<reference evidence="1 2" key="1">
    <citation type="submission" date="2017-07" db="EMBL/GenBank/DDBJ databases">
        <title>Genome Sequence of Antarctobacter heliothermus Strain SMS3 Isolated from a culture of the Diatom Skeletonema marinoi.</title>
        <authorList>
            <person name="Topel M."/>
            <person name="Pinder M.I.M."/>
            <person name="Johansson O.N."/>
            <person name="Kourtchenko O."/>
            <person name="Godhe A."/>
            <person name="Clarke A.K."/>
        </authorList>
    </citation>
    <scope>NUCLEOTIDE SEQUENCE [LARGE SCALE GENOMIC DNA]</scope>
    <source>
        <strain evidence="1 2">SMS3</strain>
    </source>
</reference>
<dbReference type="OrthoDB" id="7873775at2"/>
<keyword evidence="2" id="KW-1185">Reference proteome</keyword>
<protein>
    <submittedName>
        <fullName evidence="1">Uncharacterized protein</fullName>
    </submittedName>
</protein>
<organism evidence="1 2">
    <name type="scientific">Antarctobacter heliothermus</name>
    <dbReference type="NCBI Taxonomy" id="74033"/>
    <lineage>
        <taxon>Bacteria</taxon>
        <taxon>Pseudomonadati</taxon>
        <taxon>Pseudomonadota</taxon>
        <taxon>Alphaproteobacteria</taxon>
        <taxon>Rhodobacterales</taxon>
        <taxon>Roseobacteraceae</taxon>
        <taxon>Antarctobacter</taxon>
    </lineage>
</organism>
<accession>A0A222E1W2</accession>
<evidence type="ECO:0000313" key="1">
    <source>
        <dbReference type="EMBL" id="ASP20132.1"/>
    </source>
</evidence>
<name>A0A222E1W2_9RHOB</name>